<dbReference type="Pfam" id="PF08577">
    <property type="entry name" value="PI31_Prot_C"/>
    <property type="match status" value="1"/>
</dbReference>
<evidence type="ECO:0000256" key="3">
    <source>
        <dbReference type="ARBA" id="ARBA00006405"/>
    </source>
</evidence>
<feature type="compositionally biased region" description="Gly residues" evidence="11">
    <location>
        <begin position="354"/>
        <end position="381"/>
    </location>
</feature>
<dbReference type="InterPro" id="IPR013886">
    <property type="entry name" value="PI31_Prot_C"/>
</dbReference>
<evidence type="ECO:0000256" key="1">
    <source>
        <dbReference type="ARBA" id="ARBA00004240"/>
    </source>
</evidence>
<dbReference type="Pfam" id="PF11566">
    <property type="entry name" value="PI31_Prot_N"/>
    <property type="match status" value="1"/>
</dbReference>
<dbReference type="PANTHER" id="PTHR13266">
    <property type="entry name" value="PROTEASOME INHIBITOR"/>
    <property type="match status" value="1"/>
</dbReference>
<dbReference type="PANTHER" id="PTHR13266:SF1">
    <property type="entry name" value="PROTEASOME INHIBITOR PI31 SUBUNIT"/>
    <property type="match status" value="1"/>
</dbReference>
<evidence type="ECO:0000256" key="9">
    <source>
        <dbReference type="ARBA" id="ARBA00022990"/>
    </source>
</evidence>
<feature type="region of interest" description="Disordered" evidence="11">
    <location>
        <begin position="191"/>
        <end position="266"/>
    </location>
</feature>
<keyword evidence="15" id="KW-1185">Reference proteome</keyword>
<keyword evidence="7" id="KW-0256">Endoplasmic reticulum</keyword>
<keyword evidence="4" id="KW-0488">Methylation</keyword>
<feature type="region of interest" description="Disordered" evidence="11">
    <location>
        <begin position="327"/>
        <end position="381"/>
    </location>
</feature>
<evidence type="ECO:0000259" key="12">
    <source>
        <dbReference type="Pfam" id="PF08577"/>
    </source>
</evidence>
<comment type="subcellular location">
    <subcellularLocation>
        <location evidence="2">Cytoplasm</location>
    </subcellularLocation>
    <subcellularLocation>
        <location evidence="1">Endoplasmic reticulum</location>
    </subcellularLocation>
</comment>
<dbReference type="InterPro" id="IPR021625">
    <property type="entry name" value="PI31_Prot_N"/>
</dbReference>
<dbReference type="GeneID" id="300579299"/>
<evidence type="ECO:0000256" key="2">
    <source>
        <dbReference type="ARBA" id="ARBA00004496"/>
    </source>
</evidence>
<comment type="similarity">
    <text evidence="3">Belongs to the proteasome inhibitor PI31 family.</text>
</comment>
<proteinExistence type="inferred from homology"/>
<keyword evidence="9" id="KW-0007">Acetylation</keyword>
<reference evidence="14 15" key="1">
    <citation type="submission" date="2018-01" db="EMBL/GenBank/DDBJ databases">
        <title>Genome characterization of the sugarcane-associated fungus Trichoderma ghanense CCMA-1212 and their application in lignocelulose bioconversion.</title>
        <authorList>
            <person name="Steindorff A.S."/>
            <person name="Mendes T.D."/>
            <person name="Vilela E.S.D."/>
            <person name="Rodrigues D.S."/>
            <person name="Formighieri E.F."/>
            <person name="Melo I.S."/>
            <person name="Favaro L.C.L."/>
        </authorList>
    </citation>
    <scope>NUCLEOTIDE SEQUENCE [LARGE SCALE GENOMIC DNA]</scope>
    <source>
        <strain evidence="14 15">CCMA-1212</strain>
    </source>
</reference>
<gene>
    <name evidence="14" type="ORF">CCMA1212_007686</name>
</gene>
<evidence type="ECO:0000256" key="11">
    <source>
        <dbReference type="SAM" id="MobiDB-lite"/>
    </source>
</evidence>
<comment type="function">
    <text evidence="10">Plays an important role in control of proteasome function. Inhibits the hydrolysis of protein and peptide substrates by the 20S proteasome. Also inhibits the activation of the proteasome by the proteasome regulatory proteins PA700 and PA28.</text>
</comment>
<evidence type="ECO:0000256" key="8">
    <source>
        <dbReference type="ARBA" id="ARBA00022942"/>
    </source>
</evidence>
<feature type="compositionally biased region" description="Pro residues" evidence="11">
    <location>
        <begin position="226"/>
        <end position="251"/>
    </location>
</feature>
<feature type="domain" description="PI31 proteasome regulator N-terminal" evidence="13">
    <location>
        <begin position="31"/>
        <end position="189"/>
    </location>
</feature>
<dbReference type="RefSeq" id="XP_073556439.1">
    <property type="nucleotide sequence ID" value="XM_073704849.1"/>
</dbReference>
<evidence type="ECO:0000313" key="14">
    <source>
        <dbReference type="EMBL" id="TFB00238.1"/>
    </source>
</evidence>
<comment type="caution">
    <text evidence="14">The sequence shown here is derived from an EMBL/GenBank/DDBJ whole genome shotgun (WGS) entry which is preliminary data.</text>
</comment>
<evidence type="ECO:0000256" key="4">
    <source>
        <dbReference type="ARBA" id="ARBA00022481"/>
    </source>
</evidence>
<organism evidence="14 15">
    <name type="scientific">Trichoderma ghanense</name>
    <dbReference type="NCBI Taxonomy" id="65468"/>
    <lineage>
        <taxon>Eukaryota</taxon>
        <taxon>Fungi</taxon>
        <taxon>Dikarya</taxon>
        <taxon>Ascomycota</taxon>
        <taxon>Pezizomycotina</taxon>
        <taxon>Sordariomycetes</taxon>
        <taxon>Hypocreomycetidae</taxon>
        <taxon>Hypocreales</taxon>
        <taxon>Hypocreaceae</taxon>
        <taxon>Trichoderma</taxon>
    </lineage>
</organism>
<dbReference type="Gene3D" id="3.40.1000.30">
    <property type="match status" value="1"/>
</dbReference>
<dbReference type="InterPro" id="IPR045128">
    <property type="entry name" value="PI31-like"/>
</dbReference>
<sequence>MASSEAGPLGPAAIQKAMAEALPADDSQDESPAIKSPYEAIALAVHAYLALLDFRLVGFDESRFLPECESLAPRLPPSWNQRQESVSLVYKHAQSSMIFVVRVDRLGSKAEIRGLAVGDEKIYRIEYAVKDIVQESALPLRITGDSGSEDRRSALVERIGGLFAGNAIERIAHDVKVQIVQKLIPGLDKKGYSEEVDDDVRRPQPGRHNPSDPARPGSFEPVNPYGIPPQPLPQPASARHPPPMGDFPPPGFEDEHQINSPPRMMGGLRMPGQGGHPFNIGHDDLNPSGLGPHDPLRASFVGGGRGPQAGGFSGMHPTFDDPLFTGQGRGRGEGPDEGFYDPQAPPGARWDPVGPGGAPRFGGRGRGGGFNGGGGYGGGGYGGGGFGGGGFGFGGGDII</sequence>
<name>A0ABY2GZC8_9HYPO</name>
<dbReference type="Proteomes" id="UP001642720">
    <property type="component" value="Unassembled WGS sequence"/>
</dbReference>
<feature type="domain" description="PI31 proteasome regulator C-terminal" evidence="12">
    <location>
        <begin position="280"/>
        <end position="355"/>
    </location>
</feature>
<protein>
    <recommendedName>
        <fullName evidence="16">Proteasome inhibitor PI31 subunit</fullName>
    </recommendedName>
</protein>
<evidence type="ECO:0000259" key="13">
    <source>
        <dbReference type="Pfam" id="PF11566"/>
    </source>
</evidence>
<keyword evidence="5" id="KW-0963">Cytoplasm</keyword>
<accession>A0ABY2GZC8</accession>
<evidence type="ECO:0000256" key="7">
    <source>
        <dbReference type="ARBA" id="ARBA00022824"/>
    </source>
</evidence>
<evidence type="ECO:0000256" key="10">
    <source>
        <dbReference type="ARBA" id="ARBA00024805"/>
    </source>
</evidence>
<keyword evidence="8" id="KW-0647">Proteasome</keyword>
<evidence type="ECO:0000256" key="5">
    <source>
        <dbReference type="ARBA" id="ARBA00022490"/>
    </source>
</evidence>
<evidence type="ECO:0008006" key="16">
    <source>
        <dbReference type="Google" id="ProtNLM"/>
    </source>
</evidence>
<keyword evidence="6" id="KW-0597">Phosphoprotein</keyword>
<evidence type="ECO:0000313" key="15">
    <source>
        <dbReference type="Proteomes" id="UP001642720"/>
    </source>
</evidence>
<dbReference type="EMBL" id="PPTA01000011">
    <property type="protein sequence ID" value="TFB00238.1"/>
    <property type="molecule type" value="Genomic_DNA"/>
</dbReference>
<evidence type="ECO:0000256" key="6">
    <source>
        <dbReference type="ARBA" id="ARBA00022553"/>
    </source>
</evidence>